<dbReference type="RefSeq" id="WP_359270240.1">
    <property type="nucleotide sequence ID" value="NZ_JBEZNA010000012.1"/>
</dbReference>
<gene>
    <name evidence="1" type="ORF">AB0D95_08170</name>
</gene>
<dbReference type="InterPro" id="IPR035948">
    <property type="entry name" value="YwqG-like_sf"/>
</dbReference>
<comment type="caution">
    <text evidence="1">The sequence shown here is derived from an EMBL/GenBank/DDBJ whole genome shotgun (WGS) entry which is preliminary data.</text>
</comment>
<keyword evidence="2" id="KW-1185">Reference proteome</keyword>
<evidence type="ECO:0000313" key="2">
    <source>
        <dbReference type="Proteomes" id="UP001551584"/>
    </source>
</evidence>
<dbReference type="Proteomes" id="UP001551584">
    <property type="component" value="Unassembled WGS sequence"/>
</dbReference>
<dbReference type="Pfam" id="PF09234">
    <property type="entry name" value="DUF1963"/>
    <property type="match status" value="1"/>
</dbReference>
<dbReference type="SUPFAM" id="SSF103032">
    <property type="entry name" value="Hypothetical protein YwqG"/>
    <property type="match status" value="1"/>
</dbReference>
<name>A0ABV3EM06_9ACTN</name>
<dbReference type="InterPro" id="IPR015315">
    <property type="entry name" value="DUF1963"/>
</dbReference>
<evidence type="ECO:0008006" key="3">
    <source>
        <dbReference type="Google" id="ProtNLM"/>
    </source>
</evidence>
<dbReference type="EMBL" id="JBEZNA010000012">
    <property type="protein sequence ID" value="MEU9577228.1"/>
    <property type="molecule type" value="Genomic_DNA"/>
</dbReference>
<proteinExistence type="predicted"/>
<organism evidence="1 2">
    <name type="scientific">Streptomyces chilikensis</name>
    <dbReference type="NCBI Taxonomy" id="1194079"/>
    <lineage>
        <taxon>Bacteria</taxon>
        <taxon>Bacillati</taxon>
        <taxon>Actinomycetota</taxon>
        <taxon>Actinomycetes</taxon>
        <taxon>Kitasatosporales</taxon>
        <taxon>Streptomycetaceae</taxon>
        <taxon>Streptomyces</taxon>
    </lineage>
</organism>
<protein>
    <recommendedName>
        <fullName evidence="3">DUF1963 domain-containing protein</fullName>
    </recommendedName>
</protein>
<reference evidence="1 2" key="1">
    <citation type="submission" date="2024-06" db="EMBL/GenBank/DDBJ databases">
        <title>The Natural Products Discovery Center: Release of the First 8490 Sequenced Strains for Exploring Actinobacteria Biosynthetic Diversity.</title>
        <authorList>
            <person name="Kalkreuter E."/>
            <person name="Kautsar S.A."/>
            <person name="Yang D."/>
            <person name="Bader C.D."/>
            <person name="Teijaro C.N."/>
            <person name="Fluegel L."/>
            <person name="Davis C.M."/>
            <person name="Simpson J.R."/>
            <person name="Lauterbach L."/>
            <person name="Steele A.D."/>
            <person name="Gui C."/>
            <person name="Meng S."/>
            <person name="Li G."/>
            <person name="Viehrig K."/>
            <person name="Ye F."/>
            <person name="Su P."/>
            <person name="Kiefer A.F."/>
            <person name="Nichols A."/>
            <person name="Cepeda A.J."/>
            <person name="Yan W."/>
            <person name="Fan B."/>
            <person name="Jiang Y."/>
            <person name="Adhikari A."/>
            <person name="Zheng C.-J."/>
            <person name="Schuster L."/>
            <person name="Cowan T.M."/>
            <person name="Smanski M.J."/>
            <person name="Chevrette M.G."/>
            <person name="De Carvalho L.P.S."/>
            <person name="Shen B."/>
        </authorList>
    </citation>
    <scope>NUCLEOTIDE SEQUENCE [LARGE SCALE GENOMIC DNA]</scope>
    <source>
        <strain evidence="1 2">NPDC048117</strain>
    </source>
</reference>
<sequence length="218" mass="22801">MATTLMTYAGPAEPDALVTRTGGVPLAPAGTAWPTCAECGGPMQFLAQVLLDDRARPTVRADGRAELVLAVFMCQTDPGMCEAWSATDGANAAFLLPAEGLAPLSAPAVEDEEVLYLGAANAVELTDSSLDDYDGARQEWGRGDGREVLHVLGRLGGRPDWLQGDETPSCGGCGRDMDLVAQFEEGPHHATAMNFGGCGMAYAFACGPCRAAAFLWQC</sequence>
<dbReference type="Gene3D" id="2.30.320.10">
    <property type="entry name" value="YwqG-like"/>
    <property type="match status" value="1"/>
</dbReference>
<accession>A0ABV3EM06</accession>
<evidence type="ECO:0000313" key="1">
    <source>
        <dbReference type="EMBL" id="MEU9577228.1"/>
    </source>
</evidence>